<dbReference type="STRING" id="1095776.SAMN04515672_1045"/>
<dbReference type="RefSeq" id="WP_090303505.1">
    <property type="nucleotide sequence ID" value="NZ_FNFE01000001.1"/>
</dbReference>
<keyword evidence="1" id="KW-1133">Transmembrane helix</keyword>
<keyword evidence="3" id="KW-1185">Reference proteome</keyword>
<protein>
    <submittedName>
        <fullName evidence="2">ABC-2 type transport system permease protein</fullName>
    </submittedName>
</protein>
<dbReference type="OrthoDB" id="86287at2157"/>
<feature type="transmembrane region" description="Helical" evidence="1">
    <location>
        <begin position="252"/>
        <end position="273"/>
    </location>
</feature>
<feature type="transmembrane region" description="Helical" evidence="1">
    <location>
        <begin position="60"/>
        <end position="80"/>
    </location>
</feature>
<feature type="transmembrane region" description="Helical" evidence="1">
    <location>
        <begin position="145"/>
        <end position="166"/>
    </location>
</feature>
<name>A0A1G8UUY7_9EURY</name>
<proteinExistence type="predicted"/>
<evidence type="ECO:0000313" key="2">
    <source>
        <dbReference type="EMBL" id="SDJ57611.1"/>
    </source>
</evidence>
<dbReference type="PANTHER" id="PTHR43471:SF1">
    <property type="entry name" value="ABC TRANSPORTER PERMEASE PROTEIN NOSY-RELATED"/>
    <property type="match status" value="1"/>
</dbReference>
<dbReference type="EMBL" id="FNFE01000001">
    <property type="protein sequence ID" value="SDJ57611.1"/>
    <property type="molecule type" value="Genomic_DNA"/>
</dbReference>
<dbReference type="GO" id="GO:0005886">
    <property type="term" value="C:plasma membrane"/>
    <property type="evidence" value="ECO:0007669"/>
    <property type="project" value="UniProtKB-SubCell"/>
</dbReference>
<evidence type="ECO:0000256" key="1">
    <source>
        <dbReference type="SAM" id="Phobius"/>
    </source>
</evidence>
<evidence type="ECO:0000313" key="3">
    <source>
        <dbReference type="Proteomes" id="UP000198882"/>
    </source>
</evidence>
<dbReference type="GO" id="GO:0140359">
    <property type="term" value="F:ABC-type transporter activity"/>
    <property type="evidence" value="ECO:0007669"/>
    <property type="project" value="InterPro"/>
</dbReference>
<reference evidence="3" key="1">
    <citation type="submission" date="2016-10" db="EMBL/GenBank/DDBJ databases">
        <authorList>
            <person name="Varghese N."/>
            <person name="Submissions S."/>
        </authorList>
    </citation>
    <scope>NUCLEOTIDE SEQUENCE [LARGE SCALE GENOMIC DNA]</scope>
    <source>
        <strain evidence="3">B4,CECT 8067,JCM 17497</strain>
    </source>
</reference>
<organism evidence="2 3">
    <name type="scientific">Natronorubrum texcoconense</name>
    <dbReference type="NCBI Taxonomy" id="1095776"/>
    <lineage>
        <taxon>Archaea</taxon>
        <taxon>Methanobacteriati</taxon>
        <taxon>Methanobacteriota</taxon>
        <taxon>Stenosarchaea group</taxon>
        <taxon>Halobacteria</taxon>
        <taxon>Halobacteriales</taxon>
        <taxon>Natrialbaceae</taxon>
        <taxon>Natronorubrum</taxon>
    </lineage>
</organism>
<dbReference type="Pfam" id="PF12679">
    <property type="entry name" value="ABC2_membrane_2"/>
    <property type="match status" value="1"/>
</dbReference>
<keyword evidence="1" id="KW-0812">Transmembrane</keyword>
<feature type="transmembrane region" description="Helical" evidence="1">
    <location>
        <begin position="112"/>
        <end position="133"/>
    </location>
</feature>
<keyword evidence="1" id="KW-0472">Membrane</keyword>
<dbReference type="PANTHER" id="PTHR43471">
    <property type="entry name" value="ABC TRANSPORTER PERMEASE"/>
    <property type="match status" value="1"/>
</dbReference>
<dbReference type="Proteomes" id="UP000198882">
    <property type="component" value="Unassembled WGS sequence"/>
</dbReference>
<gene>
    <name evidence="2" type="ORF">SAMN04515672_1045</name>
</gene>
<feature type="transmembrane region" description="Helical" evidence="1">
    <location>
        <begin position="20"/>
        <end position="40"/>
    </location>
</feature>
<sequence length="279" mass="30612">MSLITVAEKEFLDTVRSNALLVSTLAFVLWAGFLAAIQHVPNIHEGSYLPRSTLALMNSMQQSAVFFVPLIGLGLGYNAIAGERERGSLKFMLGLPHTRLDIVVGKFLGRTAVIWVAILSGYTTAAAVAILTYDSFALGIFVRYTLLTLLYGSVYVAIGVGFSAFVKSRSMAFGAATVLFVVFLLLWDAFLLFLQLVAVGWELPENGLPEWIQFVGVLNPSTAVEYASRALVPEFHELTVFNESDALYLQNWVGLVVLGLWLVGPLAIGYARFRRTDLH</sequence>
<dbReference type="AlphaFoldDB" id="A0A1G8UUY7"/>
<feature type="transmembrane region" description="Helical" evidence="1">
    <location>
        <begin position="178"/>
        <end position="201"/>
    </location>
</feature>
<accession>A0A1G8UUY7</accession>